<reference evidence="1 2" key="1">
    <citation type="submission" date="2022-09" db="EMBL/GenBank/DDBJ databases">
        <authorList>
            <person name="Palmer J.M."/>
        </authorList>
    </citation>
    <scope>NUCLEOTIDE SEQUENCE [LARGE SCALE GENOMIC DNA]</scope>
    <source>
        <strain evidence="1 2">DSM 7382</strain>
    </source>
</reference>
<evidence type="ECO:0000313" key="1">
    <source>
        <dbReference type="EMBL" id="KAK7679648.1"/>
    </source>
</evidence>
<proteinExistence type="predicted"/>
<accession>A0AAW0FFE5</accession>
<comment type="caution">
    <text evidence="1">The sequence shown here is derived from an EMBL/GenBank/DDBJ whole genome shotgun (WGS) entry which is preliminary data.</text>
</comment>
<gene>
    <name evidence="1" type="ORF">QCA50_017360</name>
</gene>
<keyword evidence="2" id="KW-1185">Reference proteome</keyword>
<dbReference type="AlphaFoldDB" id="A0AAW0FFE5"/>
<dbReference type="PANTHER" id="PTHR47348:SF3">
    <property type="entry name" value="MEIOTICALLY UP-REGULATED GENE 190 PROTEIN"/>
    <property type="match status" value="1"/>
</dbReference>
<dbReference type="PANTHER" id="PTHR47348">
    <property type="entry name" value="MEIOTICALLY UP-REGULATED GENE 190 PROTEIN"/>
    <property type="match status" value="1"/>
</dbReference>
<evidence type="ECO:0000313" key="2">
    <source>
        <dbReference type="Proteomes" id="UP001385951"/>
    </source>
</evidence>
<name>A0AAW0FFE5_9APHY</name>
<dbReference type="Proteomes" id="UP001385951">
    <property type="component" value="Unassembled WGS sequence"/>
</dbReference>
<dbReference type="EMBL" id="JASBNA010000057">
    <property type="protein sequence ID" value="KAK7679648.1"/>
    <property type="molecule type" value="Genomic_DNA"/>
</dbReference>
<organism evidence="1 2">
    <name type="scientific">Cerrena zonata</name>
    <dbReference type="NCBI Taxonomy" id="2478898"/>
    <lineage>
        <taxon>Eukaryota</taxon>
        <taxon>Fungi</taxon>
        <taxon>Dikarya</taxon>
        <taxon>Basidiomycota</taxon>
        <taxon>Agaricomycotina</taxon>
        <taxon>Agaricomycetes</taxon>
        <taxon>Polyporales</taxon>
        <taxon>Cerrenaceae</taxon>
        <taxon>Cerrena</taxon>
    </lineage>
</organism>
<sequence>MTAKTHAYDIVGWLTCTIALDSGLDPDHEEFQETRPDKHRYEAYDRVEGQEAIAERTARIGDNDELSSKEKKELQAEKTHQLNMRHRGVMQYKPVRTAKWAKEGLRKRVHIIKNKITGDKDREPTVESEAGK</sequence>
<protein>
    <submittedName>
        <fullName evidence="1">Uncharacterized protein</fullName>
    </submittedName>
</protein>